<proteinExistence type="predicted"/>
<name>A0A5B7ITL9_PORTR</name>
<comment type="caution">
    <text evidence="1">The sequence shown here is derived from an EMBL/GenBank/DDBJ whole genome shotgun (WGS) entry which is preliminary data.</text>
</comment>
<evidence type="ECO:0000313" key="2">
    <source>
        <dbReference type="Proteomes" id="UP000324222"/>
    </source>
</evidence>
<sequence>MSYPPGNESAISFKQALAQDRSLFVKRTWASATADILKEIGASHIFQHLQKDDCDEAYEPAPPWEIDCITFTVHSLPGAKNTLDRATLLTEAHRALLAVTNDGADVYFNRWFSRHQHLSGCNSLHLTTHNWPLQTDRRLLYASSGASGHLESP</sequence>
<organism evidence="1 2">
    <name type="scientific">Portunus trituberculatus</name>
    <name type="common">Swimming crab</name>
    <name type="synonym">Neptunus trituberculatus</name>
    <dbReference type="NCBI Taxonomy" id="210409"/>
    <lineage>
        <taxon>Eukaryota</taxon>
        <taxon>Metazoa</taxon>
        <taxon>Ecdysozoa</taxon>
        <taxon>Arthropoda</taxon>
        <taxon>Crustacea</taxon>
        <taxon>Multicrustacea</taxon>
        <taxon>Malacostraca</taxon>
        <taxon>Eumalacostraca</taxon>
        <taxon>Eucarida</taxon>
        <taxon>Decapoda</taxon>
        <taxon>Pleocyemata</taxon>
        <taxon>Brachyura</taxon>
        <taxon>Eubrachyura</taxon>
        <taxon>Portunoidea</taxon>
        <taxon>Portunidae</taxon>
        <taxon>Portuninae</taxon>
        <taxon>Portunus</taxon>
    </lineage>
</organism>
<dbReference type="AlphaFoldDB" id="A0A5B7ITL9"/>
<keyword evidence="2" id="KW-1185">Reference proteome</keyword>
<gene>
    <name evidence="1" type="ORF">E2C01_082950</name>
</gene>
<dbReference type="Proteomes" id="UP000324222">
    <property type="component" value="Unassembled WGS sequence"/>
</dbReference>
<dbReference type="EMBL" id="VSRR010076484">
    <property type="protein sequence ID" value="MPC88060.1"/>
    <property type="molecule type" value="Genomic_DNA"/>
</dbReference>
<evidence type="ECO:0000313" key="1">
    <source>
        <dbReference type="EMBL" id="MPC88060.1"/>
    </source>
</evidence>
<reference evidence="1 2" key="1">
    <citation type="submission" date="2019-05" db="EMBL/GenBank/DDBJ databases">
        <title>Another draft genome of Portunus trituberculatus and its Hox gene families provides insights of decapod evolution.</title>
        <authorList>
            <person name="Jeong J.-H."/>
            <person name="Song I."/>
            <person name="Kim S."/>
            <person name="Choi T."/>
            <person name="Kim D."/>
            <person name="Ryu S."/>
            <person name="Kim W."/>
        </authorList>
    </citation>
    <scope>NUCLEOTIDE SEQUENCE [LARGE SCALE GENOMIC DNA]</scope>
    <source>
        <tissue evidence="1">Muscle</tissue>
    </source>
</reference>
<accession>A0A5B7ITL9</accession>
<protein>
    <submittedName>
        <fullName evidence="1">Uncharacterized protein</fullName>
    </submittedName>
</protein>